<keyword evidence="5" id="KW-1185">Reference proteome</keyword>
<evidence type="ECO:0000256" key="2">
    <source>
        <dbReference type="SAM" id="SignalP"/>
    </source>
</evidence>
<dbReference type="EMBL" id="WWCL01000002">
    <property type="protein sequence ID" value="MYN45988.1"/>
    <property type="molecule type" value="Genomic_DNA"/>
</dbReference>
<feature type="signal peptide" evidence="2">
    <location>
        <begin position="1"/>
        <end position="29"/>
    </location>
</feature>
<protein>
    <submittedName>
        <fullName evidence="4">PEP-CTERM sorting domain-containing protein</fullName>
    </submittedName>
</protein>
<evidence type="ECO:0000259" key="3">
    <source>
        <dbReference type="Pfam" id="PF07589"/>
    </source>
</evidence>
<keyword evidence="1" id="KW-0472">Membrane</keyword>
<keyword evidence="1" id="KW-1133">Transmembrane helix</keyword>
<sequence length="202" mass="21679">MMGTQIRTGEILMKLLRHALVWVALTVPAAATFATTINFDDLKTDSNGSVIDNGYSGFSWDNYYVIKGEQTSFDPGYGGTVISSPNSAFNGHGGPATFSNAAKFSLASLYLTKVWQDGGTLFEGYRGNQLVFSKTVYSYSGLPVLVSFNGWTDLTSVVMSDDNFSGQSAIDNLSVQVVPEPATYAMLLGGLVLLAAVARRRT</sequence>
<feature type="chain" id="PRO_5032471823" evidence="2">
    <location>
        <begin position="30"/>
        <end position="202"/>
    </location>
</feature>
<dbReference type="NCBIfam" id="TIGR02595">
    <property type="entry name" value="PEP_CTERM"/>
    <property type="match status" value="1"/>
</dbReference>
<reference evidence="4" key="1">
    <citation type="submission" date="2019-12" db="EMBL/GenBank/DDBJ databases">
        <title>Novel species isolated from a subtropical stream in China.</title>
        <authorList>
            <person name="Lu H."/>
        </authorList>
    </citation>
    <scope>NUCLEOTIDE SEQUENCE [LARGE SCALE GENOMIC DNA]</scope>
    <source>
        <strain evidence="4">FT93W</strain>
    </source>
</reference>
<evidence type="ECO:0000313" key="5">
    <source>
        <dbReference type="Proteomes" id="UP000444316"/>
    </source>
</evidence>
<organism evidence="4 5">
    <name type="scientific">Duganella fentianensis</name>
    <dbReference type="NCBI Taxonomy" id="2692177"/>
    <lineage>
        <taxon>Bacteria</taxon>
        <taxon>Pseudomonadati</taxon>
        <taxon>Pseudomonadota</taxon>
        <taxon>Betaproteobacteria</taxon>
        <taxon>Burkholderiales</taxon>
        <taxon>Oxalobacteraceae</taxon>
        <taxon>Telluria group</taxon>
        <taxon>Duganella</taxon>
    </lineage>
</organism>
<gene>
    <name evidence="4" type="ORF">GTP23_13110</name>
</gene>
<proteinExistence type="predicted"/>
<evidence type="ECO:0000256" key="1">
    <source>
        <dbReference type="SAM" id="Phobius"/>
    </source>
</evidence>
<dbReference type="InterPro" id="IPR013424">
    <property type="entry name" value="Ice-binding_C"/>
</dbReference>
<dbReference type="Proteomes" id="UP000444316">
    <property type="component" value="Unassembled WGS sequence"/>
</dbReference>
<keyword evidence="2" id="KW-0732">Signal</keyword>
<feature type="domain" description="Ice-binding protein C-terminal" evidence="3">
    <location>
        <begin position="178"/>
        <end position="201"/>
    </location>
</feature>
<dbReference type="AlphaFoldDB" id="A0A845I4S5"/>
<comment type="caution">
    <text evidence="4">The sequence shown here is derived from an EMBL/GenBank/DDBJ whole genome shotgun (WGS) entry which is preliminary data.</text>
</comment>
<feature type="transmembrane region" description="Helical" evidence="1">
    <location>
        <begin position="181"/>
        <end position="198"/>
    </location>
</feature>
<name>A0A845I4S5_9BURK</name>
<dbReference type="Pfam" id="PF07589">
    <property type="entry name" value="PEP-CTERM"/>
    <property type="match status" value="1"/>
</dbReference>
<evidence type="ECO:0000313" key="4">
    <source>
        <dbReference type="EMBL" id="MYN45988.1"/>
    </source>
</evidence>
<keyword evidence="1" id="KW-0812">Transmembrane</keyword>
<accession>A0A845I4S5</accession>